<feature type="region of interest" description="Disordered" evidence="1">
    <location>
        <begin position="22"/>
        <end position="44"/>
    </location>
</feature>
<dbReference type="EMBL" id="BMED01000003">
    <property type="protein sequence ID" value="GGC82113.1"/>
    <property type="molecule type" value="Genomic_DNA"/>
</dbReference>
<accession>A0A916UPY2</accession>
<sequence length="85" mass="9234">MRILIWLALFVLVILALKKKIQTVSSPEREQKPAPPAAGNGTRAGEAETMVCCAACQVYIPASEAVYKGRQTYCCEEHASQADAH</sequence>
<keyword evidence="3" id="KW-1185">Reference proteome</keyword>
<dbReference type="RefSeq" id="WP_188567076.1">
    <property type="nucleotide sequence ID" value="NZ_BMED01000003.1"/>
</dbReference>
<protein>
    <submittedName>
        <fullName evidence="2">Uncharacterized protein</fullName>
    </submittedName>
</protein>
<reference evidence="2" key="2">
    <citation type="submission" date="2020-09" db="EMBL/GenBank/DDBJ databases">
        <authorList>
            <person name="Sun Q."/>
            <person name="Zhou Y."/>
        </authorList>
    </citation>
    <scope>NUCLEOTIDE SEQUENCE</scope>
    <source>
        <strain evidence="2">CGMCC 1.10998</strain>
    </source>
</reference>
<reference evidence="2" key="1">
    <citation type="journal article" date="2014" name="Int. J. Syst. Evol. Microbiol.">
        <title>Complete genome sequence of Corynebacterium casei LMG S-19264T (=DSM 44701T), isolated from a smear-ripened cheese.</title>
        <authorList>
            <consortium name="US DOE Joint Genome Institute (JGI-PGF)"/>
            <person name="Walter F."/>
            <person name="Albersmeier A."/>
            <person name="Kalinowski J."/>
            <person name="Ruckert C."/>
        </authorList>
    </citation>
    <scope>NUCLEOTIDE SEQUENCE</scope>
    <source>
        <strain evidence="2">CGMCC 1.10998</strain>
    </source>
</reference>
<evidence type="ECO:0000313" key="3">
    <source>
        <dbReference type="Proteomes" id="UP000637423"/>
    </source>
</evidence>
<evidence type="ECO:0000313" key="2">
    <source>
        <dbReference type="EMBL" id="GGC82113.1"/>
    </source>
</evidence>
<evidence type="ECO:0000256" key="1">
    <source>
        <dbReference type="SAM" id="MobiDB-lite"/>
    </source>
</evidence>
<dbReference type="Proteomes" id="UP000637423">
    <property type="component" value="Unassembled WGS sequence"/>
</dbReference>
<gene>
    <name evidence="2" type="ORF">GCM10011396_31770</name>
</gene>
<proteinExistence type="predicted"/>
<dbReference type="InterPro" id="IPR049708">
    <property type="entry name" value="PP0621-like"/>
</dbReference>
<organism evidence="2 3">
    <name type="scientific">Undibacterium terreum</name>
    <dbReference type="NCBI Taxonomy" id="1224302"/>
    <lineage>
        <taxon>Bacteria</taxon>
        <taxon>Pseudomonadati</taxon>
        <taxon>Pseudomonadota</taxon>
        <taxon>Betaproteobacteria</taxon>
        <taxon>Burkholderiales</taxon>
        <taxon>Oxalobacteraceae</taxon>
        <taxon>Undibacterium</taxon>
    </lineage>
</organism>
<dbReference type="AlphaFoldDB" id="A0A916UPY2"/>
<comment type="caution">
    <text evidence="2">The sequence shown here is derived from an EMBL/GenBank/DDBJ whole genome shotgun (WGS) entry which is preliminary data.</text>
</comment>
<dbReference type="NCBIfam" id="NF041023">
    <property type="entry name" value="PP0621_fam"/>
    <property type="match status" value="1"/>
</dbReference>
<name>A0A916UPY2_9BURK</name>